<dbReference type="GeneID" id="93368663"/>
<dbReference type="GO" id="GO:0009252">
    <property type="term" value="P:peptidoglycan biosynthetic process"/>
    <property type="evidence" value="ECO:0007669"/>
    <property type="project" value="UniProtKB-KW"/>
</dbReference>
<name>A0AAN0RHE2_9RHOB</name>
<feature type="signal peptide" evidence="10">
    <location>
        <begin position="1"/>
        <end position="26"/>
    </location>
</feature>
<evidence type="ECO:0000313" key="12">
    <source>
        <dbReference type="EMBL" id="AII86192.1"/>
    </source>
</evidence>
<dbReference type="PANTHER" id="PTHR21581:SF6">
    <property type="entry name" value="TRAFFICKING PROTEIN PARTICLE COMPLEX SUBUNIT 12"/>
    <property type="match status" value="1"/>
</dbReference>
<keyword evidence="12" id="KW-0645">Protease</keyword>
<keyword evidence="5" id="KW-0573">Peptidoglycan synthesis</keyword>
<keyword evidence="2 10" id="KW-0732">Signal</keyword>
<evidence type="ECO:0000256" key="3">
    <source>
        <dbReference type="ARBA" id="ARBA00022801"/>
    </source>
</evidence>
<dbReference type="PANTHER" id="PTHR21581">
    <property type="entry name" value="D-ALANYL-D-ALANINE CARBOXYPEPTIDASE"/>
    <property type="match status" value="1"/>
</dbReference>
<dbReference type="RefSeq" id="WP_424452405.1">
    <property type="nucleotide sequence ID" value="NZ_CP003984.1"/>
</dbReference>
<dbReference type="KEGG" id="ptp:RCA23_c06330"/>
<reference evidence="12 13" key="1">
    <citation type="journal article" date="2014" name="ISME J.">
        <title>Adaptation of an abundant Roseobacter RCA organism to pelagic systems revealed by genomic and transcriptomic analyses.</title>
        <authorList>
            <person name="Voget S."/>
            <person name="Wemheuer B."/>
            <person name="Brinkhoff T."/>
            <person name="Vollmers J."/>
            <person name="Dietrich S."/>
            <person name="Giebel H.A."/>
            <person name="Beardsley C."/>
            <person name="Sardemann C."/>
            <person name="Bakenhus I."/>
            <person name="Billerbeck S."/>
            <person name="Daniel R."/>
            <person name="Simon M."/>
        </authorList>
    </citation>
    <scope>NUCLEOTIDE SEQUENCE [LARGE SCALE GENOMIC DNA]</scope>
    <source>
        <strain evidence="12 13">RCA23</strain>
    </source>
</reference>
<dbReference type="InterPro" id="IPR018044">
    <property type="entry name" value="Peptidase_S11"/>
</dbReference>
<keyword evidence="4" id="KW-0133">Cell shape</keyword>
<feature type="binding site" evidence="8">
    <location>
        <position position="218"/>
    </location>
    <ligand>
        <name>substrate</name>
    </ligand>
</feature>
<evidence type="ECO:0000256" key="2">
    <source>
        <dbReference type="ARBA" id="ARBA00022729"/>
    </source>
</evidence>
<comment type="similarity">
    <text evidence="1 9">Belongs to the peptidase S11 family.</text>
</comment>
<feature type="active site" description="Acyl-ester intermediate" evidence="7">
    <location>
        <position position="55"/>
    </location>
</feature>
<keyword evidence="3 12" id="KW-0378">Hydrolase</keyword>
<keyword evidence="6" id="KW-0961">Cell wall biogenesis/degradation</keyword>
<dbReference type="GO" id="GO:0008360">
    <property type="term" value="P:regulation of cell shape"/>
    <property type="evidence" value="ECO:0007669"/>
    <property type="project" value="UniProtKB-KW"/>
</dbReference>
<evidence type="ECO:0000256" key="1">
    <source>
        <dbReference type="ARBA" id="ARBA00007164"/>
    </source>
</evidence>
<sequence length="472" mass="51549">MKHRLIPYFIATFLAVTLLPPVAVQAAPYAAVVMDARNGKIYHSRNADTRLHPASLTKMMTLYVAFQAIEKNEISLDSYVTVSRNAAAEPPSKLWLKRGQKIKLRYLIRAAAIKSANDAATAIGEAISGSEAAFAKRMTRTARAMGMSRTTFKNAHGLTRSGHLSTARDMTILGRHMIYDYPQYYNLFSRRSADAKIRKVNNTNRRFLAAYKGADGIKTGYTRAAGFNLVASAERGGERIVATMFGGSSTAARNKRVAQLLDMGFDRAPSTAKLQRPSLPPYDQNENENGGKTLRLVTAVKRSLRPKMRPFGEASAPEEPLLAALPDVQVQPDDILTAVQSATSGAVAVQVSASTYDPEMSTTAPRARPPQFSFVAAPVAEQETETVARRDSSGSRNWGINIGKFSSRYEAERVLLRMALAEMTTLDGAERKVKARASGYEALFTGLTQHSADLACRRLHAQEISCVLVDPS</sequence>
<dbReference type="Proteomes" id="UP000028680">
    <property type="component" value="Chromosome"/>
</dbReference>
<evidence type="ECO:0000256" key="9">
    <source>
        <dbReference type="RuleBase" id="RU004016"/>
    </source>
</evidence>
<dbReference type="InterPro" id="IPR012338">
    <property type="entry name" value="Beta-lactam/transpept-like"/>
</dbReference>
<evidence type="ECO:0000256" key="8">
    <source>
        <dbReference type="PIRSR" id="PIRSR618044-2"/>
    </source>
</evidence>
<evidence type="ECO:0000256" key="4">
    <source>
        <dbReference type="ARBA" id="ARBA00022960"/>
    </source>
</evidence>
<evidence type="ECO:0000256" key="5">
    <source>
        <dbReference type="ARBA" id="ARBA00022984"/>
    </source>
</evidence>
<feature type="chain" id="PRO_5042933100" evidence="10">
    <location>
        <begin position="27"/>
        <end position="472"/>
    </location>
</feature>
<evidence type="ECO:0000256" key="7">
    <source>
        <dbReference type="PIRSR" id="PIRSR618044-1"/>
    </source>
</evidence>
<dbReference type="AlphaFoldDB" id="A0AAN0RHE2"/>
<evidence type="ECO:0000259" key="11">
    <source>
        <dbReference type="Pfam" id="PF00768"/>
    </source>
</evidence>
<organism evidence="12 13">
    <name type="scientific">Planktomarina temperata RCA23</name>
    <dbReference type="NCBI Taxonomy" id="666509"/>
    <lineage>
        <taxon>Bacteria</taxon>
        <taxon>Pseudomonadati</taxon>
        <taxon>Pseudomonadota</taxon>
        <taxon>Alphaproteobacteria</taxon>
        <taxon>Rhodobacterales</taxon>
        <taxon>Paracoccaceae</taxon>
        <taxon>Planktomarina</taxon>
    </lineage>
</organism>
<protein>
    <submittedName>
        <fullName evidence="12">D-alanyl-D-alanine carboxypeptidase DacF</fullName>
        <ecNumber evidence="12">3.4.16.4</ecNumber>
    </submittedName>
</protein>
<dbReference type="EC" id="3.4.16.4" evidence="12"/>
<evidence type="ECO:0000313" key="13">
    <source>
        <dbReference type="Proteomes" id="UP000028680"/>
    </source>
</evidence>
<feature type="active site" description="Proton acceptor" evidence="7">
    <location>
        <position position="58"/>
    </location>
</feature>
<dbReference type="EMBL" id="CP003984">
    <property type="protein sequence ID" value="AII86192.1"/>
    <property type="molecule type" value="Genomic_DNA"/>
</dbReference>
<feature type="domain" description="Peptidase S11 D-alanyl-D-alanine carboxypeptidase A N-terminal" evidence="11">
    <location>
        <begin position="27"/>
        <end position="247"/>
    </location>
</feature>
<dbReference type="GO" id="GO:0006508">
    <property type="term" value="P:proteolysis"/>
    <property type="evidence" value="ECO:0007669"/>
    <property type="project" value="InterPro"/>
</dbReference>
<keyword evidence="13" id="KW-1185">Reference proteome</keyword>
<dbReference type="Pfam" id="PF00768">
    <property type="entry name" value="Peptidase_S11"/>
    <property type="match status" value="1"/>
</dbReference>
<keyword evidence="12" id="KW-0121">Carboxypeptidase</keyword>
<evidence type="ECO:0000256" key="10">
    <source>
        <dbReference type="SAM" id="SignalP"/>
    </source>
</evidence>
<dbReference type="GO" id="GO:0071555">
    <property type="term" value="P:cell wall organization"/>
    <property type="evidence" value="ECO:0007669"/>
    <property type="project" value="UniProtKB-KW"/>
</dbReference>
<dbReference type="GO" id="GO:0009002">
    <property type="term" value="F:serine-type D-Ala-D-Ala carboxypeptidase activity"/>
    <property type="evidence" value="ECO:0007669"/>
    <property type="project" value="UniProtKB-EC"/>
</dbReference>
<dbReference type="PRINTS" id="PR00725">
    <property type="entry name" value="DADACBPTASE1"/>
</dbReference>
<gene>
    <name evidence="12" type="primary">dacF</name>
    <name evidence="12" type="ORF">RCA23_c06330</name>
</gene>
<proteinExistence type="inferred from homology"/>
<dbReference type="Gene3D" id="3.40.710.10">
    <property type="entry name" value="DD-peptidase/beta-lactamase superfamily"/>
    <property type="match status" value="1"/>
</dbReference>
<evidence type="ECO:0000256" key="6">
    <source>
        <dbReference type="ARBA" id="ARBA00023316"/>
    </source>
</evidence>
<feature type="active site" evidence="7">
    <location>
        <position position="115"/>
    </location>
</feature>
<accession>A0AAN0RHE2</accession>
<dbReference type="SUPFAM" id="SSF56601">
    <property type="entry name" value="beta-lactamase/transpeptidase-like"/>
    <property type="match status" value="1"/>
</dbReference>
<dbReference type="InterPro" id="IPR001967">
    <property type="entry name" value="Peptidase_S11_N"/>
</dbReference>